<accession>A0A4U6UYR9</accession>
<organism evidence="1 2">
    <name type="scientific">Setaria viridis</name>
    <name type="common">Green bristlegrass</name>
    <name type="synonym">Setaria italica subsp. viridis</name>
    <dbReference type="NCBI Taxonomy" id="4556"/>
    <lineage>
        <taxon>Eukaryota</taxon>
        <taxon>Viridiplantae</taxon>
        <taxon>Streptophyta</taxon>
        <taxon>Embryophyta</taxon>
        <taxon>Tracheophyta</taxon>
        <taxon>Spermatophyta</taxon>
        <taxon>Magnoliopsida</taxon>
        <taxon>Liliopsida</taxon>
        <taxon>Poales</taxon>
        <taxon>Poaceae</taxon>
        <taxon>PACMAD clade</taxon>
        <taxon>Panicoideae</taxon>
        <taxon>Panicodae</taxon>
        <taxon>Paniceae</taxon>
        <taxon>Cenchrinae</taxon>
        <taxon>Setaria</taxon>
    </lineage>
</organism>
<evidence type="ECO:0000313" key="1">
    <source>
        <dbReference type="EMBL" id="TKW21840.1"/>
    </source>
</evidence>
<dbReference type="EMBL" id="CM016555">
    <property type="protein sequence ID" value="TKW21840.1"/>
    <property type="molecule type" value="Genomic_DNA"/>
</dbReference>
<keyword evidence="2" id="KW-1185">Reference proteome</keyword>
<protein>
    <submittedName>
        <fullName evidence="1">Uncharacterized protein</fullName>
    </submittedName>
</protein>
<evidence type="ECO:0000313" key="2">
    <source>
        <dbReference type="Proteomes" id="UP000298652"/>
    </source>
</evidence>
<proteinExistence type="predicted"/>
<sequence length="109" mass="13091">MEMAERWLLAPKKASIWLREFYFSWRVRIHPLLCVQEKKENYSPWRARPRWATKIWICCCCGYTSKSGQCFQEEATRKWHTGVIKSPLRHVHVTNIRSWVNITDQLVLA</sequence>
<reference evidence="1" key="1">
    <citation type="submission" date="2019-03" db="EMBL/GenBank/DDBJ databases">
        <title>WGS assembly of Setaria viridis.</title>
        <authorList>
            <person name="Huang P."/>
            <person name="Jenkins J."/>
            <person name="Grimwood J."/>
            <person name="Barry K."/>
            <person name="Healey A."/>
            <person name="Mamidi S."/>
            <person name="Sreedasyam A."/>
            <person name="Shu S."/>
            <person name="Feldman M."/>
            <person name="Wu J."/>
            <person name="Yu Y."/>
            <person name="Chen C."/>
            <person name="Johnson J."/>
            <person name="Rokhsar D."/>
            <person name="Baxter I."/>
            <person name="Schmutz J."/>
            <person name="Brutnell T."/>
            <person name="Kellogg E."/>
        </authorList>
    </citation>
    <scope>NUCLEOTIDE SEQUENCE [LARGE SCALE GENOMIC DNA]</scope>
</reference>
<dbReference type="AlphaFoldDB" id="A0A4U6UYR9"/>
<dbReference type="Proteomes" id="UP000298652">
    <property type="component" value="Chromosome 4"/>
</dbReference>
<dbReference type="Gramene" id="TKW21840">
    <property type="protein sequence ID" value="TKW21840"/>
    <property type="gene ID" value="SEVIR_4G147501v2"/>
</dbReference>
<name>A0A4U6UYR9_SETVI</name>
<gene>
    <name evidence="1" type="ORF">SEVIR_4G147501v2</name>
</gene>